<dbReference type="InterPro" id="IPR042184">
    <property type="entry name" value="YqeY/Aim41_N"/>
</dbReference>
<dbReference type="SUPFAM" id="SSF89095">
    <property type="entry name" value="GatB/YqeY motif"/>
    <property type="match status" value="1"/>
</dbReference>
<evidence type="ECO:0000313" key="3">
    <source>
        <dbReference type="Proteomes" id="UP001232148"/>
    </source>
</evidence>
<protein>
    <recommendedName>
        <fullName evidence="1">Altered inheritance of mitochondria protein 41</fullName>
    </recommendedName>
</protein>
<proteinExistence type="inferred from homology"/>
<dbReference type="AlphaFoldDB" id="A0AAD9LW51"/>
<dbReference type="EMBL" id="MU843023">
    <property type="protein sequence ID" value="KAK2022842.1"/>
    <property type="molecule type" value="Genomic_DNA"/>
</dbReference>
<dbReference type="Gene3D" id="1.10.10.410">
    <property type="match status" value="1"/>
</dbReference>
<dbReference type="Gene3D" id="1.10.1510.10">
    <property type="entry name" value="Uncharacterised protein YqeY/AIM41 PF09424, N-terminal domain"/>
    <property type="match status" value="1"/>
</dbReference>
<comment type="subcellular location">
    <subcellularLocation>
        <location evidence="1">Mitochondrion</location>
    </subcellularLocation>
</comment>
<dbReference type="PANTHER" id="PTHR28055:SF1">
    <property type="entry name" value="ALTERED INHERITANCE OF MITOCHONDRIA PROTEIN 41, MITOCHONDRIAL"/>
    <property type="match status" value="1"/>
</dbReference>
<dbReference type="InterPro" id="IPR003789">
    <property type="entry name" value="Asn/Gln_tRNA_amidoTrase-B-like"/>
</dbReference>
<reference evidence="2" key="1">
    <citation type="submission" date="2021-06" db="EMBL/GenBank/DDBJ databases">
        <title>Comparative genomics, transcriptomics and evolutionary studies reveal genomic signatures of adaptation to plant cell wall in hemibiotrophic fungi.</title>
        <authorList>
            <consortium name="DOE Joint Genome Institute"/>
            <person name="Baroncelli R."/>
            <person name="Diaz J.F."/>
            <person name="Benocci T."/>
            <person name="Peng M."/>
            <person name="Battaglia E."/>
            <person name="Haridas S."/>
            <person name="Andreopoulos W."/>
            <person name="Labutti K."/>
            <person name="Pangilinan J."/>
            <person name="Floch G.L."/>
            <person name="Makela M.R."/>
            <person name="Henrissat B."/>
            <person name="Grigoriev I.V."/>
            <person name="Crouch J.A."/>
            <person name="De Vries R.P."/>
            <person name="Sukno S.A."/>
            <person name="Thon M.R."/>
        </authorList>
    </citation>
    <scope>NUCLEOTIDE SEQUENCE</scope>
    <source>
        <strain evidence="2">MAFF235873</strain>
    </source>
</reference>
<keyword evidence="1" id="KW-0496">Mitochondrion</keyword>
<dbReference type="GO" id="GO:0005739">
    <property type="term" value="C:mitochondrion"/>
    <property type="evidence" value="ECO:0007669"/>
    <property type="project" value="UniProtKB-SubCell"/>
</dbReference>
<dbReference type="InterPro" id="IPR023168">
    <property type="entry name" value="GatB_Yqey_C_2"/>
</dbReference>
<dbReference type="GO" id="GO:0016884">
    <property type="term" value="F:carbon-nitrogen ligase activity, with glutamine as amido-N-donor"/>
    <property type="evidence" value="ECO:0007669"/>
    <property type="project" value="UniProtKB-UniRule"/>
</dbReference>
<accession>A0AAD9LW51</accession>
<dbReference type="PANTHER" id="PTHR28055">
    <property type="entry name" value="ALTERED INHERITANCE OF MITOCHONDRIA PROTEIN 41, MITOCHONDRIAL"/>
    <property type="match status" value="1"/>
</dbReference>
<comment type="caution">
    <text evidence="2">The sequence shown here is derived from an EMBL/GenBank/DDBJ whole genome shotgun (WGS) entry which is preliminary data.</text>
</comment>
<keyword evidence="3" id="KW-1185">Reference proteome</keyword>
<dbReference type="InterPro" id="IPR019004">
    <property type="entry name" value="YqeY/Aim41"/>
</dbReference>
<dbReference type="Pfam" id="PF09424">
    <property type="entry name" value="YqeY"/>
    <property type="match status" value="1"/>
</dbReference>
<dbReference type="Proteomes" id="UP001232148">
    <property type="component" value="Unassembled WGS sequence"/>
</dbReference>
<sequence>MASRSSARLLQALRPIVPGRAAATPLRALRLYSSDAAPTQPKLLATLKTDLKTAMRAKDAPRLSVLRSVLSATNNAAKTDSPIATDAQLVALLRKTQRATQEAAAQFRAAGRDDLADKEDLQAKVMAEYIATSGVVTVTEADVRVLIQKAIEDAAAAGKSGLGDVMKLINAATQGKDLEVDRKRVADMVKEALKKE</sequence>
<gene>
    <name evidence="1" type="primary">AIM41</name>
    <name evidence="2" type="ORF">LX32DRAFT_177051</name>
</gene>
<organism evidence="2 3">
    <name type="scientific">Colletotrichum zoysiae</name>
    <dbReference type="NCBI Taxonomy" id="1216348"/>
    <lineage>
        <taxon>Eukaryota</taxon>
        <taxon>Fungi</taxon>
        <taxon>Dikarya</taxon>
        <taxon>Ascomycota</taxon>
        <taxon>Pezizomycotina</taxon>
        <taxon>Sordariomycetes</taxon>
        <taxon>Hypocreomycetidae</taxon>
        <taxon>Glomerellales</taxon>
        <taxon>Glomerellaceae</taxon>
        <taxon>Colletotrichum</taxon>
        <taxon>Colletotrichum graminicola species complex</taxon>
    </lineage>
</organism>
<comment type="similarity">
    <text evidence="1">Belongs to the AIM41 family.</text>
</comment>
<name>A0AAD9LW51_9PEZI</name>
<evidence type="ECO:0000256" key="1">
    <source>
        <dbReference type="RuleBase" id="RU365099"/>
    </source>
</evidence>
<evidence type="ECO:0000313" key="2">
    <source>
        <dbReference type="EMBL" id="KAK2022842.1"/>
    </source>
</evidence>